<dbReference type="EMBL" id="AENT01000024">
    <property type="protein sequence ID" value="EFR42533.1"/>
    <property type="molecule type" value="Genomic_DNA"/>
</dbReference>
<dbReference type="RefSeq" id="WP_007554811.1">
    <property type="nucleotide sequence ID" value="NZ_AENT01000024.1"/>
</dbReference>
<reference evidence="1 2" key="1">
    <citation type="submission" date="2010-11" db="EMBL/GenBank/DDBJ databases">
        <authorList>
            <person name="Durkin A.S."/>
            <person name="Madupu R."/>
            <person name="Torralba M."/>
            <person name="Gillis M."/>
            <person name="Methe B."/>
            <person name="Sutton G."/>
            <person name="Nelson K.E."/>
        </authorList>
    </citation>
    <scope>NUCLEOTIDE SEQUENCE [LARGE SCALE GENOMIC DNA]</scope>
    <source>
        <strain evidence="1 2">UPII 345-E</strain>
    </source>
</reference>
<organism evidence="1 2">
    <name type="scientific">Dialister micraerophilus UPII 345-E</name>
    <dbReference type="NCBI Taxonomy" id="910314"/>
    <lineage>
        <taxon>Bacteria</taxon>
        <taxon>Bacillati</taxon>
        <taxon>Bacillota</taxon>
        <taxon>Negativicutes</taxon>
        <taxon>Veillonellales</taxon>
        <taxon>Veillonellaceae</taxon>
        <taxon>Dialister</taxon>
    </lineage>
</organism>
<dbReference type="OrthoDB" id="573082at2"/>
<comment type="caution">
    <text evidence="1">The sequence shown here is derived from an EMBL/GenBank/DDBJ whole genome shotgun (WGS) entry which is preliminary data.</text>
</comment>
<accession>E4L9G3</accession>
<evidence type="ECO:0008006" key="3">
    <source>
        <dbReference type="Google" id="ProtNLM"/>
    </source>
</evidence>
<dbReference type="AlphaFoldDB" id="E4L9G3"/>
<sequence>MYKIHFYKDKKGYSQVKEYIDNLVEKNDKTSRIKFNKILSKGVLNYE</sequence>
<evidence type="ECO:0000313" key="2">
    <source>
        <dbReference type="Proteomes" id="UP000004594"/>
    </source>
</evidence>
<dbReference type="Proteomes" id="UP000004594">
    <property type="component" value="Unassembled WGS sequence"/>
</dbReference>
<protein>
    <recommendedName>
        <fullName evidence="3">Type II toxin-antitoxin system RelE/ParE family toxin</fullName>
    </recommendedName>
</protein>
<name>E4L9G3_9FIRM</name>
<proteinExistence type="predicted"/>
<gene>
    <name evidence="1" type="ORF">HMPREF9220_0387</name>
</gene>
<evidence type="ECO:0000313" key="1">
    <source>
        <dbReference type="EMBL" id="EFR42533.1"/>
    </source>
</evidence>